<proteinExistence type="predicted"/>
<evidence type="ECO:0000313" key="1">
    <source>
        <dbReference type="EMBL" id="CAG8802976.1"/>
    </source>
</evidence>
<gene>
    <name evidence="1" type="ORF">DERYTH_LOCUS23795</name>
</gene>
<evidence type="ECO:0000313" key="2">
    <source>
        <dbReference type="Proteomes" id="UP000789405"/>
    </source>
</evidence>
<organism evidence="1 2">
    <name type="scientific">Dentiscutata erythropus</name>
    <dbReference type="NCBI Taxonomy" id="1348616"/>
    <lineage>
        <taxon>Eukaryota</taxon>
        <taxon>Fungi</taxon>
        <taxon>Fungi incertae sedis</taxon>
        <taxon>Mucoromycota</taxon>
        <taxon>Glomeromycotina</taxon>
        <taxon>Glomeromycetes</taxon>
        <taxon>Diversisporales</taxon>
        <taxon>Gigasporaceae</taxon>
        <taxon>Dentiscutata</taxon>
    </lineage>
</organism>
<protein>
    <submittedName>
        <fullName evidence="1">21904_t:CDS:1</fullName>
    </submittedName>
</protein>
<dbReference type="Proteomes" id="UP000789405">
    <property type="component" value="Unassembled WGS sequence"/>
</dbReference>
<accession>A0A9N9K0H7</accession>
<dbReference type="AlphaFoldDB" id="A0A9N9K0H7"/>
<reference evidence="1" key="1">
    <citation type="submission" date="2021-06" db="EMBL/GenBank/DDBJ databases">
        <authorList>
            <person name="Kallberg Y."/>
            <person name="Tangrot J."/>
            <person name="Rosling A."/>
        </authorList>
    </citation>
    <scope>NUCLEOTIDE SEQUENCE</scope>
    <source>
        <strain evidence="1">MA453B</strain>
    </source>
</reference>
<sequence>MKIPLPLSKNLHTIVKSLNTYKLVVRNEYKDNLQANNQKISNQVHEQQEFITITNINKQHLMNENNQDKDN</sequence>
<dbReference type="EMBL" id="CAJVPY010037490">
    <property type="protein sequence ID" value="CAG8802976.1"/>
    <property type="molecule type" value="Genomic_DNA"/>
</dbReference>
<keyword evidence="2" id="KW-1185">Reference proteome</keyword>
<comment type="caution">
    <text evidence="1">The sequence shown here is derived from an EMBL/GenBank/DDBJ whole genome shotgun (WGS) entry which is preliminary data.</text>
</comment>
<name>A0A9N9K0H7_9GLOM</name>
<dbReference type="OrthoDB" id="2425026at2759"/>